<comment type="caution">
    <text evidence="2">The sequence shown here is derived from an EMBL/GenBank/DDBJ whole genome shotgun (WGS) entry which is preliminary data.</text>
</comment>
<protein>
    <recommendedName>
        <fullName evidence="1">KIB1-4 beta-propeller domain-containing protein</fullName>
    </recommendedName>
</protein>
<dbReference type="Proteomes" id="UP001443914">
    <property type="component" value="Unassembled WGS sequence"/>
</dbReference>
<dbReference type="PANTHER" id="PTHR44259:SF107">
    <property type="entry name" value="F-BOX PROTEIN SKIP23-LIKE"/>
    <property type="match status" value="1"/>
</dbReference>
<sequence length="154" mass="17817">MYLVQFDCDLFMVIRIKEEIGGDYLGSDSESSYRSDEGGFDYGPVSDWSYHTEGFTVYILDHKSKSWEEIEDLDNLIAFVSENYSRGVSLALDKCLKRNCIYFTDDAAEFWLSKSNCGGLDMGIYDNKSTQKWQLYDGDMCTSLYPSIWFIPHF</sequence>
<dbReference type="PANTHER" id="PTHR44259">
    <property type="entry name" value="OS07G0183000 PROTEIN-RELATED"/>
    <property type="match status" value="1"/>
</dbReference>
<dbReference type="InterPro" id="IPR050942">
    <property type="entry name" value="F-box_BR-signaling"/>
</dbReference>
<dbReference type="InterPro" id="IPR005174">
    <property type="entry name" value="KIB1-4_b-propeller"/>
</dbReference>
<keyword evidence="3" id="KW-1185">Reference proteome</keyword>
<dbReference type="EMBL" id="JBDFQZ010000013">
    <property type="protein sequence ID" value="KAK9670061.1"/>
    <property type="molecule type" value="Genomic_DNA"/>
</dbReference>
<organism evidence="2 3">
    <name type="scientific">Saponaria officinalis</name>
    <name type="common">Common soapwort</name>
    <name type="synonym">Lychnis saponaria</name>
    <dbReference type="NCBI Taxonomy" id="3572"/>
    <lineage>
        <taxon>Eukaryota</taxon>
        <taxon>Viridiplantae</taxon>
        <taxon>Streptophyta</taxon>
        <taxon>Embryophyta</taxon>
        <taxon>Tracheophyta</taxon>
        <taxon>Spermatophyta</taxon>
        <taxon>Magnoliopsida</taxon>
        <taxon>eudicotyledons</taxon>
        <taxon>Gunneridae</taxon>
        <taxon>Pentapetalae</taxon>
        <taxon>Caryophyllales</taxon>
        <taxon>Caryophyllaceae</taxon>
        <taxon>Caryophylleae</taxon>
        <taxon>Saponaria</taxon>
    </lineage>
</organism>
<evidence type="ECO:0000259" key="1">
    <source>
        <dbReference type="Pfam" id="PF03478"/>
    </source>
</evidence>
<gene>
    <name evidence="2" type="ORF">RND81_13G174200</name>
</gene>
<name>A0AAW1GZ77_SAPOF</name>
<evidence type="ECO:0000313" key="3">
    <source>
        <dbReference type="Proteomes" id="UP001443914"/>
    </source>
</evidence>
<dbReference type="AlphaFoldDB" id="A0AAW1GZ77"/>
<dbReference type="Pfam" id="PF03478">
    <property type="entry name" value="Beta-prop_KIB1-4"/>
    <property type="match status" value="1"/>
</dbReference>
<reference evidence="2" key="1">
    <citation type="submission" date="2024-03" db="EMBL/GenBank/DDBJ databases">
        <title>WGS assembly of Saponaria officinalis var. Norfolk2.</title>
        <authorList>
            <person name="Jenkins J."/>
            <person name="Shu S."/>
            <person name="Grimwood J."/>
            <person name="Barry K."/>
            <person name="Goodstein D."/>
            <person name="Schmutz J."/>
            <person name="Leebens-Mack J."/>
            <person name="Osbourn A."/>
        </authorList>
    </citation>
    <scope>NUCLEOTIDE SEQUENCE [LARGE SCALE GENOMIC DNA]</scope>
    <source>
        <strain evidence="2">JIC</strain>
    </source>
</reference>
<evidence type="ECO:0000313" key="2">
    <source>
        <dbReference type="EMBL" id="KAK9670061.1"/>
    </source>
</evidence>
<feature type="domain" description="KIB1-4 beta-propeller" evidence="1">
    <location>
        <begin position="2"/>
        <end position="126"/>
    </location>
</feature>
<accession>A0AAW1GZ77</accession>
<proteinExistence type="predicted"/>